<sequence length="131" mass="15267">MDFSPILKTIVTVGQANDLLLELDNLSKSVYLTGNKFSNNLKKIDSRYYNTLINLLEKNDKKEVLEKIIETVKKLPVVNVNLSFYPSFEIVEKISDWLEESIGEKVLISIRNKQELFTKVEIEYKGKYIKY</sequence>
<evidence type="ECO:0000313" key="2">
    <source>
        <dbReference type="Proteomes" id="UP000034536"/>
    </source>
</evidence>
<dbReference type="AlphaFoldDB" id="A0A0G0CYL7"/>
<proteinExistence type="predicted"/>
<evidence type="ECO:0000313" key="1">
    <source>
        <dbReference type="EMBL" id="KKP86123.1"/>
    </source>
</evidence>
<comment type="caution">
    <text evidence="1">The sequence shown here is derived from an EMBL/GenBank/DDBJ whole genome shotgun (WGS) entry which is preliminary data.</text>
</comment>
<reference evidence="1 2" key="1">
    <citation type="journal article" date="2015" name="Nature">
        <title>rRNA introns, odd ribosomes, and small enigmatic genomes across a large radiation of phyla.</title>
        <authorList>
            <person name="Brown C.T."/>
            <person name="Hug L.A."/>
            <person name="Thomas B.C."/>
            <person name="Sharon I."/>
            <person name="Castelle C.J."/>
            <person name="Singh A."/>
            <person name="Wilkins M.J."/>
            <person name="Williams K.H."/>
            <person name="Banfield J.F."/>
        </authorList>
    </citation>
    <scope>NUCLEOTIDE SEQUENCE [LARGE SCALE GENOMIC DNA]</scope>
</reference>
<organism evidence="1 2">
    <name type="scientific">Candidatus Roizmanbacteria bacterium GW2011_GWA2_35_8</name>
    <dbReference type="NCBI Taxonomy" id="1618479"/>
    <lineage>
        <taxon>Bacteria</taxon>
        <taxon>Candidatus Roizmaniibacteriota</taxon>
    </lineage>
</organism>
<accession>A0A0G0CYL7</accession>
<dbReference type="EMBL" id="LBQX01000032">
    <property type="protein sequence ID" value="KKP86123.1"/>
    <property type="molecule type" value="Genomic_DNA"/>
</dbReference>
<name>A0A0G0CYL7_9BACT</name>
<gene>
    <name evidence="1" type="ORF">UR89_C0032G0006</name>
</gene>
<dbReference type="Proteomes" id="UP000034536">
    <property type="component" value="Unassembled WGS sequence"/>
</dbReference>
<protein>
    <submittedName>
        <fullName evidence="1">Uncharacterized protein</fullName>
    </submittedName>
</protein>